<name>A0A2S0SZ12_9VIRU</name>
<dbReference type="PANTHER" id="PTHR31511:SF12">
    <property type="entry name" value="RHO TERMINATION FACTOR N-TERMINAL DOMAIN-CONTAINING PROTEIN"/>
    <property type="match status" value="1"/>
</dbReference>
<evidence type="ECO:0000259" key="10">
    <source>
        <dbReference type="Pfam" id="PF03175"/>
    </source>
</evidence>
<dbReference type="GO" id="GO:0000166">
    <property type="term" value="F:nucleotide binding"/>
    <property type="evidence" value="ECO:0007669"/>
    <property type="project" value="InterPro"/>
</dbReference>
<evidence type="ECO:0000256" key="3">
    <source>
        <dbReference type="ARBA" id="ARBA00022679"/>
    </source>
</evidence>
<keyword evidence="6" id="KW-0239">DNA-directed DNA polymerase</keyword>
<dbReference type="SUPFAM" id="SSF56672">
    <property type="entry name" value="DNA/RNA polymerases"/>
    <property type="match status" value="1"/>
</dbReference>
<dbReference type="InterPro" id="IPR004868">
    <property type="entry name" value="DNA-dir_DNA_pol_B_mt/vir"/>
</dbReference>
<proteinExistence type="inferred from homology"/>
<evidence type="ECO:0000256" key="8">
    <source>
        <dbReference type="ARBA" id="ARBA00049244"/>
    </source>
</evidence>
<evidence type="ECO:0000313" key="11">
    <source>
        <dbReference type="EMBL" id="AWB14610.1"/>
    </source>
</evidence>
<dbReference type="GO" id="GO:0006260">
    <property type="term" value="P:DNA replication"/>
    <property type="evidence" value="ECO:0007669"/>
    <property type="project" value="UniProtKB-KW"/>
</dbReference>
<dbReference type="PANTHER" id="PTHR31511">
    <property type="entry name" value="PROTEIN CBG23764"/>
    <property type="match status" value="1"/>
</dbReference>
<evidence type="ECO:0000256" key="1">
    <source>
        <dbReference type="ARBA" id="ARBA00005755"/>
    </source>
</evidence>
<dbReference type="GO" id="GO:0003677">
    <property type="term" value="F:DNA binding"/>
    <property type="evidence" value="ECO:0007669"/>
    <property type="project" value="UniProtKB-KW"/>
</dbReference>
<dbReference type="InterPro" id="IPR023211">
    <property type="entry name" value="DNA_pol_palm_dom_sf"/>
</dbReference>
<dbReference type="Pfam" id="PF03175">
    <property type="entry name" value="DNA_pol_B_2"/>
    <property type="match status" value="1"/>
</dbReference>
<keyword evidence="5" id="KW-0235">DNA replication</keyword>
<protein>
    <recommendedName>
        <fullName evidence="2">DNA-directed DNA polymerase</fullName>
        <ecNumber evidence="2">2.7.7.7</ecNumber>
    </recommendedName>
</protein>
<evidence type="ECO:0000256" key="6">
    <source>
        <dbReference type="ARBA" id="ARBA00022932"/>
    </source>
</evidence>
<evidence type="ECO:0000256" key="5">
    <source>
        <dbReference type="ARBA" id="ARBA00022705"/>
    </source>
</evidence>
<dbReference type="InterPro" id="IPR043502">
    <property type="entry name" value="DNA/RNA_pol_sf"/>
</dbReference>
<dbReference type="Gene3D" id="3.90.1600.10">
    <property type="entry name" value="Palm domain of DNA polymerase"/>
    <property type="match status" value="1"/>
</dbReference>
<organism evidence="11">
    <name type="scientific">Fresh Meadows densovirus 2</name>
    <dbReference type="NCBI Taxonomy" id="2171373"/>
    <lineage>
        <taxon>Viruses</taxon>
        <taxon>Monodnaviria</taxon>
        <taxon>Shotokuvirae</taxon>
        <taxon>Cossaviricota</taxon>
        <taxon>Quintoviricetes</taxon>
        <taxon>Piccovirales</taxon>
        <taxon>Parvoviridae</taxon>
        <taxon>Densovirinae</taxon>
    </lineage>
</organism>
<reference evidence="11" key="2">
    <citation type="journal article" date="2018" name="MBio">
        <title>Viral Diversity of House Mice in New York City.</title>
        <authorList>
            <person name="Willams S.H."/>
            <person name="Che X."/>
            <person name="Garcia J.A."/>
            <person name="Klena J.D."/>
            <person name="Lee B."/>
            <person name="Muller D."/>
            <person name="Ulrich W."/>
            <person name="Corrigan R.M."/>
            <person name="Nichol S."/>
            <person name="Jain K."/>
            <person name="Lipkin W.I."/>
        </authorList>
    </citation>
    <scope>NUCLEOTIDE SEQUENCE</scope>
    <source>
        <strain evidence="11">FMDV2/NYC/Queens/poolP8</strain>
    </source>
</reference>
<reference evidence="11" key="1">
    <citation type="submission" date="2017-06" db="EMBL/GenBank/DDBJ databases">
        <authorList>
            <person name="Kim H.J."/>
            <person name="Triplett B.A."/>
        </authorList>
    </citation>
    <scope>NUCLEOTIDE SEQUENCE</scope>
    <source>
        <strain evidence="11">FMDV2/NYC/Queens/poolP8</strain>
    </source>
</reference>
<evidence type="ECO:0000256" key="9">
    <source>
        <dbReference type="SAM" id="MobiDB-lite"/>
    </source>
</evidence>
<evidence type="ECO:0000256" key="4">
    <source>
        <dbReference type="ARBA" id="ARBA00022695"/>
    </source>
</evidence>
<dbReference type="InterPro" id="IPR012337">
    <property type="entry name" value="RNaseH-like_sf"/>
</dbReference>
<feature type="region of interest" description="Disordered" evidence="9">
    <location>
        <begin position="129"/>
        <end position="154"/>
    </location>
</feature>
<evidence type="ECO:0000256" key="7">
    <source>
        <dbReference type="ARBA" id="ARBA00023125"/>
    </source>
</evidence>
<comment type="similarity">
    <text evidence="1">Belongs to the DNA polymerase type-B family.</text>
</comment>
<accession>A0A2S0SZ12</accession>
<dbReference type="EMBL" id="MF416376">
    <property type="protein sequence ID" value="AWB14610.1"/>
    <property type="molecule type" value="Genomic_DNA"/>
</dbReference>
<evidence type="ECO:0000256" key="2">
    <source>
        <dbReference type="ARBA" id="ARBA00012417"/>
    </source>
</evidence>
<comment type="catalytic activity">
    <reaction evidence="8">
        <text>DNA(n) + a 2'-deoxyribonucleoside 5'-triphosphate = DNA(n+1) + diphosphate</text>
        <dbReference type="Rhea" id="RHEA:22508"/>
        <dbReference type="Rhea" id="RHEA-COMP:17339"/>
        <dbReference type="Rhea" id="RHEA-COMP:17340"/>
        <dbReference type="ChEBI" id="CHEBI:33019"/>
        <dbReference type="ChEBI" id="CHEBI:61560"/>
        <dbReference type="ChEBI" id="CHEBI:173112"/>
        <dbReference type="EC" id="2.7.7.7"/>
    </reaction>
</comment>
<dbReference type="EC" id="2.7.7.7" evidence="2"/>
<dbReference type="SUPFAM" id="SSF53098">
    <property type="entry name" value="Ribonuclease H-like"/>
    <property type="match status" value="1"/>
</dbReference>
<dbReference type="GO" id="GO:0003887">
    <property type="term" value="F:DNA-directed DNA polymerase activity"/>
    <property type="evidence" value="ECO:0007669"/>
    <property type="project" value="UniProtKB-KW"/>
</dbReference>
<keyword evidence="4" id="KW-0548">Nucleotidyltransferase</keyword>
<keyword evidence="7" id="KW-0238">DNA-binding</keyword>
<feature type="domain" description="DNA-directed DNA polymerase family B mitochondria/virus" evidence="10">
    <location>
        <begin position="416"/>
        <end position="815"/>
    </location>
</feature>
<sequence>MLSFDNKMARLLDVESHISYGYFYTQTFEEINYYLRELIIRYDQSFLCNLHASATFVNVGGEEMELHMPPLDPIVFDPANPQIDDKLDFAYQKLIDPEAYENIEGSGWTLIPDTFVFWVNTIRYQPNNDSDDNFRNSHDPSFSGDDPDDPAYSSTEMSPVLKDTFLLCFAAHHIERKRHYTKLLHNKMCETWLKDNGLFPEADSAKINITNLSNWHEQLRKYNIRVFSEHGNVIYHKYYENDEDCINFLWKYKKFKLIKNLWSLLKEKSVREFCSLCKKFHSNAELCKNKVSAASSIDIHVPELPPYKHNLVIYADFESYIHNQLHKPSGYCFVMIEKGLLIKKVIIDATITDDIADHFIKTIINELISYITPLSAKENDNCCICDNKVTEKGLFAKNYLNGKTGLHHPDCWNDMRNTAFIFFHNFRGYDSHYVLLSAMKHCSIETLRGKSFEKFDLIACCANQARFTFKDTFNFFPTSLAKLVKNVGVWNFTPPDARTSKGVFPYDWFDDVEKLNYNQLPPKEFWFNKLTQSQSDNEYAEKIWQEQGFTKFVQYHNYYMEIDVLQLADIFEEFRISVYEEFKTDPVYCQGAPSLTWQLCLQNYGDKIKIIQDVNIYMDLQSNIRGGISQVMHKYLDTEKMGGEILYLDINSLYSTCMTEKLPTSLHSLINELPVNWESMTNENSEYCGIFCVDLIYPEHLHDKHIFYPLAPHKFNNRLCATFLPKENYLLHSRNLKYYLDNGLILEKFHYGYIFKQDYILKDYVLSNIDKRRKASAENKQVFISLFKLLNNSLYGKTCENKFKYKKYAVKNHFEGVHGKTNPFLYKSRNWLDIDGQILCEDETKSVTLDKPIQIGFAILEFAKLKIYEFYYELIKYFPDCKLLYTDTDSLLIWFPQENVQYLLADTPLIDKMDFEKAPEWFGVYTEGTDKVTGLWSLESDKRIKKFVGLRAKTYAIEFDNGTSTLKNKGIISTAREESEKRPLNIEDYERALFQDAQVYVEQIMIRSKLHQIRTINQRKLALSSIDEKRATLADKITTTPFGYKGEMYSDNSITLPSDDRL</sequence>
<keyword evidence="3" id="KW-0808">Transferase</keyword>